<comment type="caution">
    <text evidence="2">The sequence shown here is derived from an EMBL/GenBank/DDBJ whole genome shotgun (WGS) entry which is preliminary data.</text>
</comment>
<proteinExistence type="predicted"/>
<keyword evidence="3" id="KW-1185">Reference proteome</keyword>
<keyword evidence="1" id="KW-1133">Transmembrane helix</keyword>
<keyword evidence="1" id="KW-0472">Membrane</keyword>
<evidence type="ECO:0000313" key="2">
    <source>
        <dbReference type="EMBL" id="MBO2989894.1"/>
    </source>
</evidence>
<dbReference type="AlphaFoldDB" id="A0A939TN69"/>
<dbReference type="Proteomes" id="UP000668403">
    <property type="component" value="Unassembled WGS sequence"/>
</dbReference>
<evidence type="ECO:0000256" key="1">
    <source>
        <dbReference type="SAM" id="Phobius"/>
    </source>
</evidence>
<dbReference type="EMBL" id="JAGFBF010000005">
    <property type="protein sequence ID" value="MBO2989894.1"/>
    <property type="molecule type" value="Genomic_DNA"/>
</dbReference>
<name>A0A939TN69_9MICO</name>
<dbReference type="RefSeq" id="WP_208238477.1">
    <property type="nucleotide sequence ID" value="NZ_BAAAQU010000002.1"/>
</dbReference>
<sequence>MTTAAVILDWLARAGTVIALVSWIIVFVRRRVRRTRVQRFFGGGRVDVLLPLRTLDDRAAVSVPDFMTGLALQRFLTKFGVDIRFRFLRPEDSLHLETPGTVVVCGPKNSPEVNAAMRRDPVLAFSEDARGWTLEAAGVRYRSKSDAGEAHGADDATHSDIGYLSRTVERIGGDSERVVIWIAGVHAPGSAIVADRLCRTRSIRRARRLAPSGRFSAVIGGTYSANPLRVRTSQKLFFAAHPERPGGSTRVPAAP</sequence>
<gene>
    <name evidence="2" type="ORF">J4H85_07785</name>
</gene>
<protein>
    <submittedName>
        <fullName evidence="2">Uncharacterized protein</fullName>
    </submittedName>
</protein>
<organism evidence="2 3">
    <name type="scientific">Leucobacter tardus</name>
    <dbReference type="NCBI Taxonomy" id="501483"/>
    <lineage>
        <taxon>Bacteria</taxon>
        <taxon>Bacillati</taxon>
        <taxon>Actinomycetota</taxon>
        <taxon>Actinomycetes</taxon>
        <taxon>Micrococcales</taxon>
        <taxon>Microbacteriaceae</taxon>
        <taxon>Leucobacter</taxon>
    </lineage>
</organism>
<accession>A0A939TN69</accession>
<evidence type="ECO:0000313" key="3">
    <source>
        <dbReference type="Proteomes" id="UP000668403"/>
    </source>
</evidence>
<reference evidence="2" key="1">
    <citation type="submission" date="2021-03" db="EMBL/GenBank/DDBJ databases">
        <title>Leucobacter chromiisoli sp. nov., isolated from chromium-containing soil of chemical plant.</title>
        <authorList>
            <person name="Xu Z."/>
        </authorList>
    </citation>
    <scope>NUCLEOTIDE SEQUENCE</scope>
    <source>
        <strain evidence="2">K 70/01</strain>
    </source>
</reference>
<keyword evidence="1" id="KW-0812">Transmembrane</keyword>
<feature type="transmembrane region" description="Helical" evidence="1">
    <location>
        <begin position="6"/>
        <end position="28"/>
    </location>
</feature>